<accession>A0A091DLM9</accession>
<dbReference type="EMBL" id="KN122106">
    <property type="protein sequence ID" value="KFO33039.1"/>
    <property type="molecule type" value="Genomic_DNA"/>
</dbReference>
<protein>
    <submittedName>
        <fullName evidence="1">Uncharacterized protein</fullName>
    </submittedName>
</protein>
<proteinExistence type="predicted"/>
<keyword evidence="2" id="KW-1185">Reference proteome</keyword>
<dbReference type="AlphaFoldDB" id="A0A091DLM9"/>
<reference evidence="1 2" key="1">
    <citation type="submission" date="2013-11" db="EMBL/GenBank/DDBJ databases">
        <title>The Damaraland mole rat (Fukomys damarensis) genome and evolution of African mole rats.</title>
        <authorList>
            <person name="Gladyshev V.N."/>
            <person name="Fang X."/>
        </authorList>
    </citation>
    <scope>NUCLEOTIDE SEQUENCE [LARGE SCALE GENOMIC DNA]</scope>
    <source>
        <tissue evidence="1">Liver</tissue>
    </source>
</reference>
<evidence type="ECO:0000313" key="1">
    <source>
        <dbReference type="EMBL" id="KFO33039.1"/>
    </source>
</evidence>
<evidence type="ECO:0000313" key="2">
    <source>
        <dbReference type="Proteomes" id="UP000028990"/>
    </source>
</evidence>
<sequence>MLGFEAPDTRVLAGQGLTTSWRHLHHIGICALGIVAAESLLPQKDEPFGIIPDSAPAQKLRLAREKTPWSCWVCFCCTVTASHASPHVPYSVCEGSHAVASTVVAHSGSAPGHHSKLDSAIGKRKIQTFTTNTVNSIIL</sequence>
<organism evidence="1 2">
    <name type="scientific">Fukomys damarensis</name>
    <name type="common">Damaraland mole rat</name>
    <name type="synonym">Cryptomys damarensis</name>
    <dbReference type="NCBI Taxonomy" id="885580"/>
    <lineage>
        <taxon>Eukaryota</taxon>
        <taxon>Metazoa</taxon>
        <taxon>Chordata</taxon>
        <taxon>Craniata</taxon>
        <taxon>Vertebrata</taxon>
        <taxon>Euteleostomi</taxon>
        <taxon>Mammalia</taxon>
        <taxon>Eutheria</taxon>
        <taxon>Euarchontoglires</taxon>
        <taxon>Glires</taxon>
        <taxon>Rodentia</taxon>
        <taxon>Hystricomorpha</taxon>
        <taxon>Bathyergidae</taxon>
        <taxon>Fukomys</taxon>
    </lineage>
</organism>
<dbReference type="Proteomes" id="UP000028990">
    <property type="component" value="Unassembled WGS sequence"/>
</dbReference>
<name>A0A091DLM9_FUKDA</name>
<gene>
    <name evidence="1" type="ORF">H920_05655</name>
</gene>